<evidence type="ECO:0000313" key="5">
    <source>
        <dbReference type="EMBL" id="MFC3700576.1"/>
    </source>
</evidence>
<gene>
    <name evidence="5" type="ORF">ACFOND_02910</name>
</gene>
<dbReference type="Proteomes" id="UP001595710">
    <property type="component" value="Unassembled WGS sequence"/>
</dbReference>
<evidence type="ECO:0000256" key="3">
    <source>
        <dbReference type="SAM" id="SignalP"/>
    </source>
</evidence>
<keyword evidence="6" id="KW-1185">Reference proteome</keyword>
<evidence type="ECO:0000259" key="4">
    <source>
        <dbReference type="SMART" id="SM00062"/>
    </source>
</evidence>
<dbReference type="SUPFAM" id="SSF53850">
    <property type="entry name" value="Periplasmic binding protein-like II"/>
    <property type="match status" value="1"/>
</dbReference>
<feature type="domain" description="Solute-binding protein family 3/N-terminal" evidence="4">
    <location>
        <begin position="37"/>
        <end position="255"/>
    </location>
</feature>
<protein>
    <submittedName>
        <fullName evidence="5">Substrate-binding periplasmic protein</fullName>
    </submittedName>
</protein>
<proteinExistence type="inferred from homology"/>
<comment type="similarity">
    <text evidence="1">Belongs to the bacterial solute-binding protein 3 family.</text>
</comment>
<dbReference type="RefSeq" id="WP_290281889.1">
    <property type="nucleotide sequence ID" value="NZ_JAUFQI010000001.1"/>
</dbReference>
<dbReference type="PANTHER" id="PTHR35936">
    <property type="entry name" value="MEMBRANE-BOUND LYTIC MUREIN TRANSGLYCOSYLASE F"/>
    <property type="match status" value="1"/>
</dbReference>
<dbReference type="Pfam" id="PF00497">
    <property type="entry name" value="SBP_bac_3"/>
    <property type="match status" value="1"/>
</dbReference>
<comment type="caution">
    <text evidence="5">The sequence shown here is derived from an EMBL/GenBank/DDBJ whole genome shotgun (WGS) entry which is preliminary data.</text>
</comment>
<dbReference type="SMART" id="SM00062">
    <property type="entry name" value="PBPb"/>
    <property type="match status" value="1"/>
</dbReference>
<accession>A0ABV7WP73</accession>
<reference evidence="6" key="1">
    <citation type="journal article" date="2019" name="Int. J. Syst. Evol. Microbiol.">
        <title>The Global Catalogue of Microorganisms (GCM) 10K type strain sequencing project: providing services to taxonomists for standard genome sequencing and annotation.</title>
        <authorList>
            <consortium name="The Broad Institute Genomics Platform"/>
            <consortium name="The Broad Institute Genome Sequencing Center for Infectious Disease"/>
            <person name="Wu L."/>
            <person name="Ma J."/>
        </authorList>
    </citation>
    <scope>NUCLEOTIDE SEQUENCE [LARGE SCALE GENOMIC DNA]</scope>
    <source>
        <strain evidence="6">CECT 8288</strain>
    </source>
</reference>
<evidence type="ECO:0000256" key="1">
    <source>
        <dbReference type="ARBA" id="ARBA00010333"/>
    </source>
</evidence>
<sequence length="255" mass="29031">MRNYIRSLAFIMATGLLAVPIATSETQTNQGTLPKLELSVGEWPPFLGENLPKQGLIANLLTDVFIDAGYQVEFNFLPWIRAYQVTAKGDYAATAVWMFKEERAEDFYYSDPVLNEMFVFIYRKDDSFDWTTMEDLQGKLIGGGLGYSYGAEFDEALEQGVFKQIRLPTVEQNLRMLAAGRTDVYAEEISVAKYTLNNFAPDLKNELVFHTKPILENQSFVLFPKSDPNSLVLLEKFNEALASFRQSGRYDNYLD</sequence>
<dbReference type="InterPro" id="IPR001638">
    <property type="entry name" value="Solute-binding_3/MltF_N"/>
</dbReference>
<dbReference type="EMBL" id="JBHRYN010000005">
    <property type="protein sequence ID" value="MFC3700576.1"/>
    <property type="molecule type" value="Genomic_DNA"/>
</dbReference>
<feature type="chain" id="PRO_5045770018" evidence="3">
    <location>
        <begin position="19"/>
        <end position="255"/>
    </location>
</feature>
<name>A0ABV7WP73_9GAMM</name>
<organism evidence="5 6">
    <name type="scientific">Reinekea marina</name>
    <dbReference type="NCBI Taxonomy" id="1310421"/>
    <lineage>
        <taxon>Bacteria</taxon>
        <taxon>Pseudomonadati</taxon>
        <taxon>Pseudomonadota</taxon>
        <taxon>Gammaproteobacteria</taxon>
        <taxon>Oceanospirillales</taxon>
        <taxon>Saccharospirillaceae</taxon>
        <taxon>Reinekea</taxon>
    </lineage>
</organism>
<dbReference type="Gene3D" id="3.40.190.10">
    <property type="entry name" value="Periplasmic binding protein-like II"/>
    <property type="match status" value="2"/>
</dbReference>
<keyword evidence="2 3" id="KW-0732">Signal</keyword>
<evidence type="ECO:0000256" key="2">
    <source>
        <dbReference type="ARBA" id="ARBA00022729"/>
    </source>
</evidence>
<evidence type="ECO:0000313" key="6">
    <source>
        <dbReference type="Proteomes" id="UP001595710"/>
    </source>
</evidence>
<feature type="signal peptide" evidence="3">
    <location>
        <begin position="1"/>
        <end position="18"/>
    </location>
</feature>
<dbReference type="PANTHER" id="PTHR35936:SF25">
    <property type="entry name" value="ABC TRANSPORTER SUBSTRATE-BINDING PROTEIN"/>
    <property type="match status" value="1"/>
</dbReference>